<dbReference type="Proteomes" id="UP000011058">
    <property type="component" value="Chromosome"/>
</dbReference>
<dbReference type="EMBL" id="HE796683">
    <property type="protein sequence ID" value="CCH00489.1"/>
    <property type="molecule type" value="Genomic_DNA"/>
</dbReference>
<dbReference type="KEGG" id="fae:FAES_2480"/>
<dbReference type="HOGENOM" id="CLU_3409358_0_0_10"/>
<evidence type="ECO:0000313" key="1">
    <source>
        <dbReference type="EMBL" id="CCH00489.1"/>
    </source>
</evidence>
<dbReference type="STRING" id="1166018.FAES_2480"/>
<accession>I0K8N6</accession>
<sequence length="29" mass="3126">MQMQATNVQSAAMLSQLMPSLLAQAFGEQ</sequence>
<protein>
    <submittedName>
        <fullName evidence="1">Uncharacterized protein</fullName>
    </submittedName>
</protein>
<name>I0K8N6_9BACT</name>
<keyword evidence="2" id="KW-1185">Reference proteome</keyword>
<proteinExistence type="predicted"/>
<gene>
    <name evidence="1" type="ORF">FAES_2480</name>
</gene>
<organism evidence="1 2">
    <name type="scientific">Fibrella aestuarina BUZ 2</name>
    <dbReference type="NCBI Taxonomy" id="1166018"/>
    <lineage>
        <taxon>Bacteria</taxon>
        <taxon>Pseudomonadati</taxon>
        <taxon>Bacteroidota</taxon>
        <taxon>Cytophagia</taxon>
        <taxon>Cytophagales</taxon>
        <taxon>Spirosomataceae</taxon>
        <taxon>Fibrella</taxon>
    </lineage>
</organism>
<reference evidence="1 2" key="1">
    <citation type="journal article" date="2012" name="J. Bacteriol.">
        <title>Genome Sequence of Fibrella aestuarina BUZ 2T, a Filamentous Marine Bacterium.</title>
        <authorList>
            <person name="Filippini M."/>
            <person name="Qi W."/>
            <person name="Blom J."/>
            <person name="Goesmann A."/>
            <person name="Smits T.H."/>
            <person name="Bagheri H.C."/>
        </authorList>
    </citation>
    <scope>NUCLEOTIDE SEQUENCE [LARGE SCALE GENOMIC DNA]</scope>
    <source>
        <strain evidence="2">BUZ 2T</strain>
    </source>
</reference>
<evidence type="ECO:0000313" key="2">
    <source>
        <dbReference type="Proteomes" id="UP000011058"/>
    </source>
</evidence>
<dbReference type="AlphaFoldDB" id="I0K8N6"/>